<accession>A0A4P7B920</accession>
<dbReference type="Gene3D" id="3.40.190.10">
    <property type="entry name" value="Periplasmic binding protein-like II"/>
    <property type="match status" value="1"/>
</dbReference>
<dbReference type="SUPFAM" id="SSF53850">
    <property type="entry name" value="Periplasmic binding protein-like II"/>
    <property type="match status" value="1"/>
</dbReference>
<dbReference type="EMBL" id="BMWW01000003">
    <property type="protein sequence ID" value="GGY88646.1"/>
    <property type="molecule type" value="Genomic_DNA"/>
</dbReference>
<keyword evidence="4" id="KW-1185">Reference proteome</keyword>
<dbReference type="Proteomes" id="UP000619512">
    <property type="component" value="Unassembled WGS sequence"/>
</dbReference>
<proteinExistence type="predicted"/>
<evidence type="ECO:0000313" key="3">
    <source>
        <dbReference type="EMBL" id="QBQ34804.1"/>
    </source>
</evidence>
<reference evidence="2" key="3">
    <citation type="submission" date="2022-12" db="EMBL/GenBank/DDBJ databases">
        <authorList>
            <person name="Sun Q."/>
            <person name="Kim S."/>
        </authorList>
    </citation>
    <scope>NUCLEOTIDE SEQUENCE</scope>
    <source>
        <strain evidence="2">KCTC 12344</strain>
    </source>
</reference>
<reference evidence="3 4" key="2">
    <citation type="submission" date="2019-03" db="EMBL/GenBank/DDBJ databases">
        <title>Draft Genome Sequences of Six Type Strains of the Genus Massilia.</title>
        <authorList>
            <person name="Miess H."/>
            <person name="Frediansyhah A."/>
            <person name="Gross H."/>
        </authorList>
    </citation>
    <scope>NUCLEOTIDE SEQUENCE [LARGE SCALE GENOMIC DNA]</scope>
    <source>
        <strain evidence="3 4">DSM 17505</strain>
    </source>
</reference>
<evidence type="ECO:0000313" key="2">
    <source>
        <dbReference type="EMBL" id="GGY88646.1"/>
    </source>
</evidence>
<dbReference type="AlphaFoldDB" id="A0A4P7B920"/>
<keyword evidence="1" id="KW-0732">Signal</keyword>
<evidence type="ECO:0000313" key="5">
    <source>
        <dbReference type="Proteomes" id="UP000619512"/>
    </source>
</evidence>
<evidence type="ECO:0000313" key="4">
    <source>
        <dbReference type="Proteomes" id="UP000294359"/>
    </source>
</evidence>
<sequence length="145" mass="15381">MAMLKRTLAAVLAACAVSAAAAAEVGELVVIVSARTPLTMLRTDQAAGIFLGESYSLPDGGEAVALDQSVGSPLRDEFYRKVAHRSPALMKAYWTKMIFTGRGQPPREAPSSAAVRRLVADNPGMVGYIERAALDPTVRPVLVLK</sequence>
<gene>
    <name evidence="3" type="ORF">E1742_00325</name>
    <name evidence="2" type="ORF">GCM10007388_22590</name>
</gene>
<feature type="signal peptide" evidence="1">
    <location>
        <begin position="1"/>
        <end position="22"/>
    </location>
</feature>
<evidence type="ECO:0000256" key="1">
    <source>
        <dbReference type="SAM" id="SignalP"/>
    </source>
</evidence>
<dbReference type="Proteomes" id="UP000294359">
    <property type="component" value="Chromosome"/>
</dbReference>
<protein>
    <submittedName>
        <fullName evidence="3">Phosphate ABC transporter substrate-binding protein</fullName>
    </submittedName>
</protein>
<dbReference type="EMBL" id="CP038026">
    <property type="protein sequence ID" value="QBQ34804.1"/>
    <property type="molecule type" value="Genomic_DNA"/>
</dbReference>
<dbReference type="OrthoDB" id="5368589at2"/>
<reference evidence="2" key="1">
    <citation type="journal article" date="2014" name="Int. J. Syst. Evol. Microbiol.">
        <title>Complete genome sequence of Corynebacterium casei LMG S-19264T (=DSM 44701T), isolated from a smear-ripened cheese.</title>
        <authorList>
            <consortium name="US DOE Joint Genome Institute (JGI-PGF)"/>
            <person name="Walter F."/>
            <person name="Albersmeier A."/>
            <person name="Kalinowski J."/>
            <person name="Ruckert C."/>
        </authorList>
    </citation>
    <scope>NUCLEOTIDE SEQUENCE</scope>
    <source>
        <strain evidence="2">KCTC 12344</strain>
    </source>
</reference>
<name>A0A4P7B920_9BURK</name>
<organism evidence="2 5">
    <name type="scientific">Pseudoduganella plicata</name>
    <dbReference type="NCBI Taxonomy" id="321984"/>
    <lineage>
        <taxon>Bacteria</taxon>
        <taxon>Pseudomonadati</taxon>
        <taxon>Pseudomonadota</taxon>
        <taxon>Betaproteobacteria</taxon>
        <taxon>Burkholderiales</taxon>
        <taxon>Oxalobacteraceae</taxon>
        <taxon>Telluria group</taxon>
        <taxon>Pseudoduganella</taxon>
    </lineage>
</organism>
<feature type="chain" id="PRO_5044606598" evidence="1">
    <location>
        <begin position="23"/>
        <end position="145"/>
    </location>
</feature>